<accession>A0A139LJ14</accession>
<name>A0A139LJ14_9BACE</name>
<reference evidence="1 2" key="1">
    <citation type="submission" date="2016-02" db="EMBL/GenBank/DDBJ databases">
        <authorList>
            <person name="Wen L."/>
            <person name="He K."/>
            <person name="Yang H."/>
        </authorList>
    </citation>
    <scope>NUCLEOTIDE SEQUENCE [LARGE SCALE GENOMIC DNA]</scope>
    <source>
        <strain evidence="1 2">KLE1704</strain>
    </source>
</reference>
<dbReference type="AlphaFoldDB" id="A0A139LJ14"/>
<organism evidence="1">
    <name type="scientific">Bacteroides intestinalis</name>
    <dbReference type="NCBI Taxonomy" id="329854"/>
    <lineage>
        <taxon>Bacteria</taxon>
        <taxon>Pseudomonadati</taxon>
        <taxon>Bacteroidota</taxon>
        <taxon>Bacteroidia</taxon>
        <taxon>Bacteroidales</taxon>
        <taxon>Bacteroidaceae</taxon>
        <taxon>Bacteroides</taxon>
    </lineage>
</organism>
<evidence type="ECO:0000313" key="1">
    <source>
        <dbReference type="EMBL" id="KXT51439.1"/>
    </source>
</evidence>
<dbReference type="EMBL" id="LTDF01000074">
    <property type="protein sequence ID" value="KXT51439.1"/>
    <property type="molecule type" value="Genomic_DNA"/>
</dbReference>
<proteinExistence type="predicted"/>
<sequence length="81" mass="9904">MLDYYFAFGEDFFRRIRLIHRIERKIPFLILNRKGIITRLLPYVEGNWTRSQENTFSVKWHKSFLPVAQKFLAYETNVSYL</sequence>
<comment type="caution">
    <text evidence="1">The sequence shown here is derived from an EMBL/GenBank/DDBJ whole genome shotgun (WGS) entry which is preliminary data.</text>
</comment>
<dbReference type="PATRIC" id="fig|329854.7.peg.2030"/>
<evidence type="ECO:0000313" key="2">
    <source>
        <dbReference type="Proteomes" id="UP000070319"/>
    </source>
</evidence>
<gene>
    <name evidence="1" type="ORF">HMPREF2531_01995</name>
</gene>
<dbReference type="Proteomes" id="UP000070319">
    <property type="component" value="Unassembled WGS sequence"/>
</dbReference>
<protein>
    <submittedName>
        <fullName evidence="1">Uncharacterized protein</fullName>
    </submittedName>
</protein>